<evidence type="ECO:0000313" key="1">
    <source>
        <dbReference type="EMBL" id="JAH91101.1"/>
    </source>
</evidence>
<dbReference type="EMBL" id="GBXM01017476">
    <property type="protein sequence ID" value="JAH91101.1"/>
    <property type="molecule type" value="Transcribed_RNA"/>
</dbReference>
<name>A0A0E9WLC4_ANGAN</name>
<protein>
    <submittedName>
        <fullName evidence="1">Uncharacterized protein</fullName>
    </submittedName>
</protein>
<dbReference type="AlphaFoldDB" id="A0A0E9WLC4"/>
<accession>A0A0E9WLC4</accession>
<reference evidence="1" key="1">
    <citation type="submission" date="2014-11" db="EMBL/GenBank/DDBJ databases">
        <authorList>
            <person name="Amaro Gonzalez C."/>
        </authorList>
    </citation>
    <scope>NUCLEOTIDE SEQUENCE</scope>
</reference>
<sequence>MGPLIKATICELFDYKSKIMEHKAKENMCLSQTLWTSLYIQGYTIFHVCFEFSCRQQSK</sequence>
<reference evidence="1" key="2">
    <citation type="journal article" date="2015" name="Fish Shellfish Immunol.">
        <title>Early steps in the European eel (Anguilla anguilla)-Vibrio vulnificus interaction in the gills: Role of the RtxA13 toxin.</title>
        <authorList>
            <person name="Callol A."/>
            <person name="Pajuelo D."/>
            <person name="Ebbesson L."/>
            <person name="Teles M."/>
            <person name="MacKenzie S."/>
            <person name="Amaro C."/>
        </authorList>
    </citation>
    <scope>NUCLEOTIDE SEQUENCE</scope>
</reference>
<proteinExistence type="predicted"/>
<organism evidence="1">
    <name type="scientific">Anguilla anguilla</name>
    <name type="common">European freshwater eel</name>
    <name type="synonym">Muraena anguilla</name>
    <dbReference type="NCBI Taxonomy" id="7936"/>
    <lineage>
        <taxon>Eukaryota</taxon>
        <taxon>Metazoa</taxon>
        <taxon>Chordata</taxon>
        <taxon>Craniata</taxon>
        <taxon>Vertebrata</taxon>
        <taxon>Euteleostomi</taxon>
        <taxon>Actinopterygii</taxon>
        <taxon>Neopterygii</taxon>
        <taxon>Teleostei</taxon>
        <taxon>Anguilliformes</taxon>
        <taxon>Anguillidae</taxon>
        <taxon>Anguilla</taxon>
    </lineage>
</organism>